<evidence type="ECO:0000313" key="1">
    <source>
        <dbReference type="EMBL" id="KAJ7992106.1"/>
    </source>
</evidence>
<evidence type="ECO:0000313" key="2">
    <source>
        <dbReference type="Proteomes" id="UP001157502"/>
    </source>
</evidence>
<keyword evidence="2" id="KW-1185">Reference proteome</keyword>
<protein>
    <submittedName>
        <fullName evidence="1">Uncharacterized protein</fullName>
    </submittedName>
</protein>
<reference evidence="1" key="1">
    <citation type="submission" date="2021-05" db="EMBL/GenBank/DDBJ databases">
        <authorList>
            <person name="Pan Q."/>
            <person name="Jouanno E."/>
            <person name="Zahm M."/>
            <person name="Klopp C."/>
            <person name="Cabau C."/>
            <person name="Louis A."/>
            <person name="Berthelot C."/>
            <person name="Parey E."/>
            <person name="Roest Crollius H."/>
            <person name="Montfort J."/>
            <person name="Robinson-Rechavi M."/>
            <person name="Bouchez O."/>
            <person name="Lampietro C."/>
            <person name="Lopez Roques C."/>
            <person name="Donnadieu C."/>
            <person name="Postlethwait J."/>
            <person name="Bobe J."/>
            <person name="Dillon D."/>
            <person name="Chandos A."/>
            <person name="von Hippel F."/>
            <person name="Guiguen Y."/>
        </authorList>
    </citation>
    <scope>NUCLEOTIDE SEQUENCE</scope>
    <source>
        <strain evidence="1">YG-Jan2019</strain>
    </source>
</reference>
<sequence>MDQLDVQTDNKDPLKSLSHEQLLELFRCNKKKMSPMDHPHNFLNQLCVHELIPEEVHQKTSVSFSFVTSITRLTSSGTSTHFDFLIAYSWHIFLRDKGLTCQINSLIIKQTHRLRCEDTGSTKLGSFRSVHPKALGTVQIMVGLVILLIGIVMASSPRLDNVGVVSGIFVWGSIIYVIAGSLTVAADNHLNKCLVKGSLGMNVVVTVMSFVGIILYSLDTAGVMLRFTCRERYDSSGQGYYYGVLSAECQAYWTRSSGISGVMLVLSLLEFIASICVSSFGCKAVCQCCSCCPCCYTPEQIFVVEEQMLVPQVNSGIPNPGYGLPSHETVNYPKEPERGSTDTGFLQYNPPPQYTAVLP</sequence>
<gene>
    <name evidence="1" type="ORF">DPEC_G00275110</name>
</gene>
<comment type="caution">
    <text evidence="1">The sequence shown here is derived from an EMBL/GenBank/DDBJ whole genome shotgun (WGS) entry which is preliminary data.</text>
</comment>
<name>A0ACC2FL51_DALPE</name>
<proteinExistence type="predicted"/>
<dbReference type="Proteomes" id="UP001157502">
    <property type="component" value="Chromosome 25"/>
</dbReference>
<organism evidence="1 2">
    <name type="scientific">Dallia pectoralis</name>
    <name type="common">Alaska blackfish</name>
    <dbReference type="NCBI Taxonomy" id="75939"/>
    <lineage>
        <taxon>Eukaryota</taxon>
        <taxon>Metazoa</taxon>
        <taxon>Chordata</taxon>
        <taxon>Craniata</taxon>
        <taxon>Vertebrata</taxon>
        <taxon>Euteleostomi</taxon>
        <taxon>Actinopterygii</taxon>
        <taxon>Neopterygii</taxon>
        <taxon>Teleostei</taxon>
        <taxon>Protacanthopterygii</taxon>
        <taxon>Esociformes</taxon>
        <taxon>Umbridae</taxon>
        <taxon>Dallia</taxon>
    </lineage>
</organism>
<accession>A0ACC2FL51</accession>
<dbReference type="EMBL" id="CM055752">
    <property type="protein sequence ID" value="KAJ7992106.1"/>
    <property type="molecule type" value="Genomic_DNA"/>
</dbReference>